<evidence type="ECO:0000313" key="1">
    <source>
        <dbReference type="EMBL" id="CAG6587786.1"/>
    </source>
</evidence>
<organism evidence="1">
    <name type="scientific">Culex pipiens</name>
    <name type="common">House mosquito</name>
    <dbReference type="NCBI Taxonomy" id="7175"/>
    <lineage>
        <taxon>Eukaryota</taxon>
        <taxon>Metazoa</taxon>
        <taxon>Ecdysozoa</taxon>
        <taxon>Arthropoda</taxon>
        <taxon>Hexapoda</taxon>
        <taxon>Insecta</taxon>
        <taxon>Pterygota</taxon>
        <taxon>Neoptera</taxon>
        <taxon>Endopterygota</taxon>
        <taxon>Diptera</taxon>
        <taxon>Nematocera</taxon>
        <taxon>Culicoidea</taxon>
        <taxon>Culicidae</taxon>
        <taxon>Culicinae</taxon>
        <taxon>Culicini</taxon>
        <taxon>Culex</taxon>
        <taxon>Culex</taxon>
    </lineage>
</organism>
<dbReference type="AlphaFoldDB" id="A0A8D8KDL8"/>
<proteinExistence type="predicted"/>
<protein>
    <submittedName>
        <fullName evidence="1">(northern house mosquito) hypothetical protein</fullName>
    </submittedName>
</protein>
<dbReference type="EMBL" id="HBUE01320454">
    <property type="protein sequence ID" value="CAG6587786.1"/>
    <property type="molecule type" value="Transcribed_RNA"/>
</dbReference>
<sequence length="133" mass="14867">MIIGSYSAPAGFLCSILAQIPSELQKLKLHRKGCARLFTVEEQKITNSFLLAAQQNLTVTSVNAHQQTISRTGCQTPSLLHSRACNRSRQTRSEFFHLDRVEAKPVQITTGKCTFSVNFTHTRRTGSWASLCR</sequence>
<reference evidence="1" key="1">
    <citation type="submission" date="2021-05" db="EMBL/GenBank/DDBJ databases">
        <authorList>
            <person name="Alioto T."/>
            <person name="Alioto T."/>
            <person name="Gomez Garrido J."/>
        </authorList>
    </citation>
    <scope>NUCLEOTIDE SEQUENCE</scope>
</reference>
<name>A0A8D8KDL8_CULPI</name>
<dbReference type="EMBL" id="HBUE01213947">
    <property type="protein sequence ID" value="CAG6535798.1"/>
    <property type="molecule type" value="Transcribed_RNA"/>
</dbReference>
<accession>A0A8D8KDL8</accession>